<dbReference type="Proteomes" id="UP001281147">
    <property type="component" value="Unassembled WGS sequence"/>
</dbReference>
<gene>
    <name evidence="1" type="ORF">LTR37_004506</name>
</gene>
<dbReference type="EMBL" id="JAUTXU010000027">
    <property type="protein sequence ID" value="KAK3719287.1"/>
    <property type="molecule type" value="Genomic_DNA"/>
</dbReference>
<comment type="caution">
    <text evidence="1">The sequence shown here is derived from an EMBL/GenBank/DDBJ whole genome shotgun (WGS) entry which is preliminary data.</text>
</comment>
<protein>
    <submittedName>
        <fullName evidence="1">Uncharacterized protein</fullName>
    </submittedName>
</protein>
<proteinExistence type="predicted"/>
<reference evidence="1" key="1">
    <citation type="submission" date="2023-07" db="EMBL/GenBank/DDBJ databases">
        <title>Black Yeasts Isolated from many extreme environments.</title>
        <authorList>
            <person name="Coleine C."/>
            <person name="Stajich J.E."/>
            <person name="Selbmann L."/>
        </authorList>
    </citation>
    <scope>NUCLEOTIDE SEQUENCE</scope>
    <source>
        <strain evidence="1">CCFEE 5714</strain>
    </source>
</reference>
<evidence type="ECO:0000313" key="1">
    <source>
        <dbReference type="EMBL" id="KAK3719287.1"/>
    </source>
</evidence>
<name>A0ACC3NLU9_9PEZI</name>
<organism evidence="1 2">
    <name type="scientific">Vermiconidia calcicola</name>
    <dbReference type="NCBI Taxonomy" id="1690605"/>
    <lineage>
        <taxon>Eukaryota</taxon>
        <taxon>Fungi</taxon>
        <taxon>Dikarya</taxon>
        <taxon>Ascomycota</taxon>
        <taxon>Pezizomycotina</taxon>
        <taxon>Dothideomycetes</taxon>
        <taxon>Dothideomycetidae</taxon>
        <taxon>Mycosphaerellales</taxon>
        <taxon>Extremaceae</taxon>
        <taxon>Vermiconidia</taxon>
    </lineage>
</organism>
<keyword evidence="2" id="KW-1185">Reference proteome</keyword>
<sequence length="242" mass="26662">MATTKDAKSDLRKQIKGKLSALSENDVSEQSQKAQTLILSLPQYAQAKRLSIYLSMPKSEAQTDILVQDALRNGKKVFVPYIHHLSGSKRKIIDMLRLHSLDEFETGLTSDKWGIPSLRSDSVEGRENAMGGKGVSNGEEPVETHDGEGRSDEGTLDLIVVPGVAFDEGMNRLGHGAGFYDAYFTRFCRDGTRKPFLDRIVIVSLCLAEQLLLRGQEVPTAENDWIVDALAVGDGRLLTLDD</sequence>
<evidence type="ECO:0000313" key="2">
    <source>
        <dbReference type="Proteomes" id="UP001281147"/>
    </source>
</evidence>
<accession>A0ACC3NLU9</accession>